<dbReference type="AlphaFoldDB" id="A0A7W6DRS1"/>
<gene>
    <name evidence="1" type="ORF">GGQ68_004125</name>
</gene>
<protein>
    <submittedName>
        <fullName evidence="1">Uncharacterized protein</fullName>
    </submittedName>
</protein>
<sequence>MEPLYSEKCHKDGPPIATPVLRFHLWITGTFADAPVRTASARAVEAFIDHLGKTQAFYAMVRPTGSKSLKLSRAGKARLTEISRAVATGLPDHRYLYLTGTDAEGHPGHPMLALAHAPLPMAEIRIELPWQAEGALDLMAKVDAALEGMPVLAGYMGYGFAPRPLGVNYASFVPPAHRRYRCALMLDPVPFSPLVRHDQSFVTMRRLEQKRAAKGRAIGEADLFDYGPGLPDVGWRTYIGGTFRDRLAVTAEAPGTDLAIEDRGTFTTLTAGPAPMWGDLNLKEDISAYQAAFAYLESAMSDWNMRLRSAPGYSIKEEERVRQAKAYVDRFAVAERQA</sequence>
<organism evidence="1 2">
    <name type="scientific">Sagittula marina</name>
    <dbReference type="NCBI Taxonomy" id="943940"/>
    <lineage>
        <taxon>Bacteria</taxon>
        <taxon>Pseudomonadati</taxon>
        <taxon>Pseudomonadota</taxon>
        <taxon>Alphaproteobacteria</taxon>
        <taxon>Rhodobacterales</taxon>
        <taxon>Roseobacteraceae</taxon>
        <taxon>Sagittula</taxon>
    </lineage>
</organism>
<dbReference type="Proteomes" id="UP000541426">
    <property type="component" value="Unassembled WGS sequence"/>
</dbReference>
<proteinExistence type="predicted"/>
<name>A0A7W6DRS1_9RHOB</name>
<dbReference type="EMBL" id="JACIEJ010000012">
    <property type="protein sequence ID" value="MBB3987772.1"/>
    <property type="molecule type" value="Genomic_DNA"/>
</dbReference>
<evidence type="ECO:0000313" key="1">
    <source>
        <dbReference type="EMBL" id="MBB3987772.1"/>
    </source>
</evidence>
<dbReference type="RefSeq" id="WP_183969150.1">
    <property type="nucleotide sequence ID" value="NZ_BAABBZ010000056.1"/>
</dbReference>
<evidence type="ECO:0000313" key="2">
    <source>
        <dbReference type="Proteomes" id="UP000541426"/>
    </source>
</evidence>
<keyword evidence="2" id="KW-1185">Reference proteome</keyword>
<accession>A0A7W6DRS1</accession>
<reference evidence="1 2" key="1">
    <citation type="submission" date="2020-08" db="EMBL/GenBank/DDBJ databases">
        <title>Genomic Encyclopedia of Type Strains, Phase IV (KMG-IV): sequencing the most valuable type-strain genomes for metagenomic binning, comparative biology and taxonomic classification.</title>
        <authorList>
            <person name="Goeker M."/>
        </authorList>
    </citation>
    <scope>NUCLEOTIDE SEQUENCE [LARGE SCALE GENOMIC DNA]</scope>
    <source>
        <strain evidence="1 2">DSM 102235</strain>
    </source>
</reference>
<comment type="caution">
    <text evidence="1">The sequence shown here is derived from an EMBL/GenBank/DDBJ whole genome shotgun (WGS) entry which is preliminary data.</text>
</comment>